<protein>
    <submittedName>
        <fullName evidence="3">Putative secreted protein (Por secretion system target)</fullName>
    </submittedName>
</protein>
<sequence length="345" mass="37591">MKTFLLLITTCLVTALTGYGQQSFAPVGAEWWYGLDTYLLPPPGVSVGFVQHVQSVKDTVVAGTACRKLTVTTIRNNDTASRLPATFFVYDNTDTVFVFSDTANKFIPLYIFNVAAGDTVCLSGLSDTTFCYVVDSVRMELFDTTHLRSVYTHTLIDGRNYSVNWGRAQPGGNGGWLNKGRYTERLGGLWPVHQIFLGQPMPAFGSLFPATCHHAGSQLATNEEALIPGANLRCYSDATHSIKLVGFACDYRSPLHTGDLKIALPQLRVYPNPNPGVFKIESEVPLPSSLTVRILDLLGRPVTTAVWSKGQTVVAFDLSSGAPGVYFILVDGAGTSYAQRIVIRH</sequence>
<feature type="domain" description="Secretion system C-terminal sorting" evidence="2">
    <location>
        <begin position="269"/>
        <end position="343"/>
    </location>
</feature>
<keyword evidence="1" id="KW-0732">Signal</keyword>
<dbReference type="OrthoDB" id="658856at2"/>
<organism evidence="3 4">
    <name type="scientific">Taibaiella chishuiensis</name>
    <dbReference type="NCBI Taxonomy" id="1434707"/>
    <lineage>
        <taxon>Bacteria</taxon>
        <taxon>Pseudomonadati</taxon>
        <taxon>Bacteroidota</taxon>
        <taxon>Chitinophagia</taxon>
        <taxon>Chitinophagales</taxon>
        <taxon>Chitinophagaceae</taxon>
        <taxon>Taibaiella</taxon>
    </lineage>
</organism>
<gene>
    <name evidence="3" type="ORF">B0I18_114116</name>
</gene>
<reference evidence="3 4" key="1">
    <citation type="submission" date="2018-03" db="EMBL/GenBank/DDBJ databases">
        <title>Genomic Encyclopedia of Type Strains, Phase III (KMG-III): the genomes of soil and plant-associated and newly described type strains.</title>
        <authorList>
            <person name="Whitman W."/>
        </authorList>
    </citation>
    <scope>NUCLEOTIDE SEQUENCE [LARGE SCALE GENOMIC DNA]</scope>
    <source>
        <strain evidence="3 4">CGMCC 1.12700</strain>
    </source>
</reference>
<dbReference type="EMBL" id="PYGD01000014">
    <property type="protein sequence ID" value="PSK88904.1"/>
    <property type="molecule type" value="Genomic_DNA"/>
</dbReference>
<evidence type="ECO:0000313" key="4">
    <source>
        <dbReference type="Proteomes" id="UP000240572"/>
    </source>
</evidence>
<keyword evidence="4" id="KW-1185">Reference proteome</keyword>
<feature type="signal peptide" evidence="1">
    <location>
        <begin position="1"/>
        <end position="20"/>
    </location>
</feature>
<evidence type="ECO:0000256" key="1">
    <source>
        <dbReference type="SAM" id="SignalP"/>
    </source>
</evidence>
<dbReference type="AlphaFoldDB" id="A0A2P8CVA0"/>
<evidence type="ECO:0000259" key="2">
    <source>
        <dbReference type="Pfam" id="PF18962"/>
    </source>
</evidence>
<dbReference type="Proteomes" id="UP000240572">
    <property type="component" value="Unassembled WGS sequence"/>
</dbReference>
<evidence type="ECO:0000313" key="3">
    <source>
        <dbReference type="EMBL" id="PSK88904.1"/>
    </source>
</evidence>
<comment type="caution">
    <text evidence="3">The sequence shown here is derived from an EMBL/GenBank/DDBJ whole genome shotgun (WGS) entry which is preliminary data.</text>
</comment>
<feature type="chain" id="PRO_5015142270" evidence="1">
    <location>
        <begin position="21"/>
        <end position="345"/>
    </location>
</feature>
<proteinExistence type="predicted"/>
<dbReference type="NCBIfam" id="TIGR04183">
    <property type="entry name" value="Por_Secre_tail"/>
    <property type="match status" value="1"/>
</dbReference>
<dbReference type="RefSeq" id="WP_106525263.1">
    <property type="nucleotide sequence ID" value="NZ_PYGD01000014.1"/>
</dbReference>
<dbReference type="InterPro" id="IPR026444">
    <property type="entry name" value="Secre_tail"/>
</dbReference>
<accession>A0A2P8CVA0</accession>
<name>A0A2P8CVA0_9BACT</name>
<dbReference type="Pfam" id="PF18962">
    <property type="entry name" value="Por_Secre_tail"/>
    <property type="match status" value="1"/>
</dbReference>